<evidence type="ECO:0000256" key="1">
    <source>
        <dbReference type="SAM" id="MobiDB-lite"/>
    </source>
</evidence>
<accession>A0A6J4HQF5</accession>
<reference evidence="2" key="1">
    <citation type="submission" date="2020-02" db="EMBL/GenBank/DDBJ databases">
        <authorList>
            <person name="Meier V. D."/>
        </authorList>
    </citation>
    <scope>NUCLEOTIDE SEQUENCE</scope>
    <source>
        <strain evidence="2">AVDCRST_MAG08</strain>
    </source>
</reference>
<protein>
    <submittedName>
        <fullName evidence="2">Transcriptional regulator, LysR family</fullName>
    </submittedName>
</protein>
<proteinExistence type="predicted"/>
<gene>
    <name evidence="2" type="ORF">AVDCRST_MAG08-1073</name>
</gene>
<dbReference type="AlphaFoldDB" id="A0A6J4HQF5"/>
<feature type="compositionally biased region" description="Basic residues" evidence="1">
    <location>
        <begin position="242"/>
        <end position="255"/>
    </location>
</feature>
<feature type="compositionally biased region" description="Basic and acidic residues" evidence="1">
    <location>
        <begin position="1"/>
        <end position="22"/>
    </location>
</feature>
<sequence length="309" mass="33447">EARRPERLGRLRGGGRRDELHARRVGTGHVAVRLEPRDEGARRPPRGAAAGADHPERPRDGGRRAAVADPAARLRGDRRRTGDPGPAARQACRDGAPHHVQARGGLRAVARAARLPGGASGRPRRGHDRRRPDRPRRGTVRRRDTVGRQGRRGHGRGAGRPGRPGGGRRVAGLLRRPSRAGHAGRPHRAPLHQLPAGHRRELVSLGLRERRAAVPGQGRWPSGLQRRRLDPGRRPGGTRGRLPLRRPDRRPRRRGAAGPGSGGVVPYLPRLLPLPPEPPPNAAGAVRVGRCPARQSGPWAICAHGNVRL</sequence>
<feature type="compositionally biased region" description="Basic and acidic residues" evidence="1">
    <location>
        <begin position="53"/>
        <end position="63"/>
    </location>
</feature>
<dbReference type="EMBL" id="CADCTG010000111">
    <property type="protein sequence ID" value="CAA9230431.1"/>
    <property type="molecule type" value="Genomic_DNA"/>
</dbReference>
<feature type="non-terminal residue" evidence="2">
    <location>
        <position position="309"/>
    </location>
</feature>
<feature type="compositionally biased region" description="Low complexity" evidence="1">
    <location>
        <begin position="102"/>
        <end position="117"/>
    </location>
</feature>
<feature type="region of interest" description="Disordered" evidence="1">
    <location>
        <begin position="1"/>
        <end position="197"/>
    </location>
</feature>
<feature type="region of interest" description="Disordered" evidence="1">
    <location>
        <begin position="210"/>
        <end position="267"/>
    </location>
</feature>
<feature type="compositionally biased region" description="Gly residues" evidence="1">
    <location>
        <begin position="158"/>
        <end position="169"/>
    </location>
</feature>
<organism evidence="2">
    <name type="scientific">uncultured Acetobacteraceae bacterium</name>
    <dbReference type="NCBI Taxonomy" id="169975"/>
    <lineage>
        <taxon>Bacteria</taxon>
        <taxon>Pseudomonadati</taxon>
        <taxon>Pseudomonadota</taxon>
        <taxon>Alphaproteobacteria</taxon>
        <taxon>Acetobacterales</taxon>
        <taxon>Acetobacteraceae</taxon>
        <taxon>environmental samples</taxon>
    </lineage>
</organism>
<feature type="compositionally biased region" description="Basic and acidic residues" evidence="1">
    <location>
        <begin position="32"/>
        <end position="42"/>
    </location>
</feature>
<feature type="compositionally biased region" description="Basic residues" evidence="1">
    <location>
        <begin position="176"/>
        <end position="190"/>
    </location>
</feature>
<feature type="compositionally biased region" description="Basic and acidic residues" evidence="1">
    <location>
        <begin position="72"/>
        <end position="82"/>
    </location>
</feature>
<feature type="non-terminal residue" evidence="2">
    <location>
        <position position="1"/>
    </location>
</feature>
<feature type="compositionally biased region" description="Basic residues" evidence="1">
    <location>
        <begin position="122"/>
        <end position="140"/>
    </location>
</feature>
<evidence type="ECO:0000313" key="2">
    <source>
        <dbReference type="EMBL" id="CAA9230431.1"/>
    </source>
</evidence>
<name>A0A6J4HQF5_9PROT</name>